<dbReference type="InterPro" id="IPR044730">
    <property type="entry name" value="RNase_H-like_dom_plant"/>
</dbReference>
<dbReference type="Pfam" id="PF13456">
    <property type="entry name" value="RVT_3"/>
    <property type="match status" value="1"/>
</dbReference>
<protein>
    <recommendedName>
        <fullName evidence="1">RNase H type-1 domain-containing protein</fullName>
    </recommendedName>
</protein>
<name>A0ABQ7B3A9_BRACR</name>
<gene>
    <name evidence="2" type="ORF">DY000_02062290</name>
</gene>
<dbReference type="EMBL" id="QGKV02001556">
    <property type="protein sequence ID" value="KAF3520915.1"/>
    <property type="molecule type" value="Genomic_DNA"/>
</dbReference>
<dbReference type="Gene3D" id="3.30.420.10">
    <property type="entry name" value="Ribonuclease H-like superfamily/Ribonuclease H"/>
    <property type="match status" value="1"/>
</dbReference>
<comment type="caution">
    <text evidence="2">The sequence shown here is derived from an EMBL/GenBank/DDBJ whole genome shotgun (WGS) entry which is preliminary data.</text>
</comment>
<sequence>MQEVLKLGNREIRFESDCEQLIKLLEEDKDWPAMEPELDEIKALSADFTEFSIAYIPRSMNLRADSLAKGGRSRVFGSPFVNCFAPS</sequence>
<accession>A0ABQ7B3A9</accession>
<proteinExistence type="predicted"/>
<dbReference type="InterPro" id="IPR036397">
    <property type="entry name" value="RNaseH_sf"/>
</dbReference>
<dbReference type="InterPro" id="IPR002156">
    <property type="entry name" value="RNaseH_domain"/>
</dbReference>
<evidence type="ECO:0000313" key="2">
    <source>
        <dbReference type="EMBL" id="KAF3520915.1"/>
    </source>
</evidence>
<evidence type="ECO:0000313" key="3">
    <source>
        <dbReference type="Proteomes" id="UP000266723"/>
    </source>
</evidence>
<dbReference type="Proteomes" id="UP000266723">
    <property type="component" value="Unassembled WGS sequence"/>
</dbReference>
<organism evidence="2 3">
    <name type="scientific">Brassica cretica</name>
    <name type="common">Mustard</name>
    <dbReference type="NCBI Taxonomy" id="69181"/>
    <lineage>
        <taxon>Eukaryota</taxon>
        <taxon>Viridiplantae</taxon>
        <taxon>Streptophyta</taxon>
        <taxon>Embryophyta</taxon>
        <taxon>Tracheophyta</taxon>
        <taxon>Spermatophyta</taxon>
        <taxon>Magnoliopsida</taxon>
        <taxon>eudicotyledons</taxon>
        <taxon>Gunneridae</taxon>
        <taxon>Pentapetalae</taxon>
        <taxon>rosids</taxon>
        <taxon>malvids</taxon>
        <taxon>Brassicales</taxon>
        <taxon>Brassicaceae</taxon>
        <taxon>Brassiceae</taxon>
        <taxon>Brassica</taxon>
    </lineage>
</organism>
<evidence type="ECO:0000259" key="1">
    <source>
        <dbReference type="Pfam" id="PF13456"/>
    </source>
</evidence>
<dbReference type="CDD" id="cd06222">
    <property type="entry name" value="RNase_H_like"/>
    <property type="match status" value="1"/>
</dbReference>
<reference evidence="2 3" key="1">
    <citation type="journal article" date="2020" name="BMC Genomics">
        <title>Intraspecific diversification of the crop wild relative Brassica cretica Lam. using demographic model selection.</title>
        <authorList>
            <person name="Kioukis A."/>
            <person name="Michalopoulou V.A."/>
            <person name="Briers L."/>
            <person name="Pirintsos S."/>
            <person name="Studholme D.J."/>
            <person name="Pavlidis P."/>
            <person name="Sarris P.F."/>
        </authorList>
    </citation>
    <scope>NUCLEOTIDE SEQUENCE [LARGE SCALE GENOMIC DNA]</scope>
    <source>
        <strain evidence="3">cv. PFS-1207/04</strain>
    </source>
</reference>
<feature type="domain" description="RNase H type-1" evidence="1">
    <location>
        <begin position="1"/>
        <end position="69"/>
    </location>
</feature>
<keyword evidence="3" id="KW-1185">Reference proteome</keyword>